<name>A0A136Q6W2_9FIRM</name>
<feature type="compositionally biased region" description="Polar residues" evidence="1">
    <location>
        <begin position="314"/>
        <end position="325"/>
    </location>
</feature>
<protein>
    <submittedName>
        <fullName evidence="3">LPXTG-motif protein cell wall anchor domain protein</fullName>
    </submittedName>
</protein>
<evidence type="ECO:0000313" key="3">
    <source>
        <dbReference type="EMBL" id="KXK66344.1"/>
    </source>
</evidence>
<reference evidence="4" key="1">
    <citation type="submission" date="2016-02" db="EMBL/GenBank/DDBJ databases">
        <authorList>
            <person name="Mitreva M."/>
            <person name="Pepin K.H."/>
            <person name="Mihindukulasuriya K.A."/>
            <person name="Fulton R."/>
            <person name="Fronick C."/>
            <person name="O'Laughlin M."/>
            <person name="Miner T."/>
            <person name="Herter B."/>
            <person name="Rosa B.A."/>
            <person name="Cordes M."/>
            <person name="Tomlinson C."/>
            <person name="Wollam A."/>
            <person name="Palsikar V.B."/>
            <person name="Mardis E.R."/>
            <person name="Wilson R.K."/>
        </authorList>
    </citation>
    <scope>NUCLEOTIDE SEQUENCE [LARGE SCALE GENOMIC DNA]</scope>
    <source>
        <strain evidence="4">DSM 22607</strain>
    </source>
</reference>
<dbReference type="Gene3D" id="1.20.50.40">
    <property type="match status" value="1"/>
</dbReference>
<evidence type="ECO:0000313" key="4">
    <source>
        <dbReference type="Proteomes" id="UP000070366"/>
    </source>
</evidence>
<organism evidence="3 4">
    <name type="scientific">Christensenella minuta</name>
    <dbReference type="NCBI Taxonomy" id="626937"/>
    <lineage>
        <taxon>Bacteria</taxon>
        <taxon>Bacillati</taxon>
        <taxon>Bacillota</taxon>
        <taxon>Clostridia</taxon>
        <taxon>Christensenellales</taxon>
        <taxon>Christensenellaceae</taxon>
        <taxon>Christensenella</taxon>
    </lineage>
</organism>
<feature type="region of interest" description="Disordered" evidence="1">
    <location>
        <begin position="314"/>
        <end position="334"/>
    </location>
</feature>
<proteinExistence type="predicted"/>
<dbReference type="STRING" id="626937.HMPREF3293_00748"/>
<comment type="caution">
    <text evidence="3">The sequence shown here is derived from an EMBL/GenBank/DDBJ whole genome shotgun (WGS) entry which is preliminary data.</text>
</comment>
<dbReference type="EMBL" id="LSZW01000046">
    <property type="protein sequence ID" value="KXK66344.1"/>
    <property type="molecule type" value="Genomic_DNA"/>
</dbReference>
<keyword evidence="2" id="KW-1133">Transmembrane helix</keyword>
<keyword evidence="2" id="KW-0812">Transmembrane</keyword>
<accession>A0A136Q6W2</accession>
<dbReference type="PATRIC" id="fig|626937.4.peg.735"/>
<dbReference type="AlphaFoldDB" id="A0A136Q6W2"/>
<gene>
    <name evidence="3" type="ORF">HMPREF3293_00748</name>
</gene>
<keyword evidence="4" id="KW-1185">Reference proteome</keyword>
<feature type="transmembrane region" description="Helical" evidence="2">
    <location>
        <begin position="362"/>
        <end position="382"/>
    </location>
</feature>
<dbReference type="Proteomes" id="UP000070366">
    <property type="component" value="Unassembled WGS sequence"/>
</dbReference>
<keyword evidence="2" id="KW-0472">Membrane</keyword>
<evidence type="ECO:0000256" key="2">
    <source>
        <dbReference type="SAM" id="Phobius"/>
    </source>
</evidence>
<sequence length="389" mass="42102">MKRKSSKKVWAVVLIAILLVSVFPIIGFAKSETIHIDKTEITLGENVNISSSYQTEIESRMKAILLIGSYNSGDRCHLSELDSQNRNSQKSTLTTVPDSPYSAGSNFLFDYTFTPTKVGTYKISCNFCGGLSEQYGEVITDEFGSGMRPSSVITLIVKCKEHTIVTDATVSPTCTKTGLTEGSHCSVCGEVIVKQQEVPLAEHTWGEWQIVTPVTCTADGEEKRVCSVCLAEETRTVMTMGHQYSDEWTIDTPATCTTPGNQSHHCVTCGDKTDITGVPPAGHSFGEWAKTSETTETRTCSICGYAETKNIQTGAEISPGTNNDSGSGGSKAETEYINNTNSQYNSNDTTKPPKTGDSSIDIMFLTILAIVAGSACVATVVYRKRRHKA</sequence>
<evidence type="ECO:0000256" key="1">
    <source>
        <dbReference type="SAM" id="MobiDB-lite"/>
    </source>
</evidence>